<dbReference type="InterPro" id="IPR001930">
    <property type="entry name" value="Peptidase_M1"/>
</dbReference>
<gene>
    <name evidence="18" type="ORF">SAMN05421644_15615</name>
</gene>
<organism evidence="18 19">
    <name type="scientific">Allochromatium warmingii</name>
    <name type="common">Chromatium warmingii</name>
    <dbReference type="NCBI Taxonomy" id="61595"/>
    <lineage>
        <taxon>Bacteria</taxon>
        <taxon>Pseudomonadati</taxon>
        <taxon>Pseudomonadota</taxon>
        <taxon>Gammaproteobacteria</taxon>
        <taxon>Chromatiales</taxon>
        <taxon>Chromatiaceae</taxon>
        <taxon>Allochromatium</taxon>
    </lineage>
</organism>
<dbReference type="EC" id="3.4.11.2" evidence="4 13"/>
<comment type="catalytic activity">
    <reaction evidence="1">
        <text>Release of an N-terminal amino acid, Xaa-|-Yaa- from a peptide, amide or arylamide. Xaa is preferably Ala, but may be most amino acids including Pro (slow action). When a terminal hydrophobic residue is followed by a prolyl residue, the two may be released as an intact Xaa-Pro dipeptide.</text>
        <dbReference type="EC" id="3.4.11.2"/>
    </reaction>
</comment>
<keyword evidence="19" id="KW-1185">Reference proteome</keyword>
<keyword evidence="8" id="KW-0479">Metal-binding</keyword>
<sequence length="878" mass="98621">MYHETPAPIYLKDYCPPEFLIDQVELRCELDPETTRVQARLTMRRNPAATRDSSDLRLHGEQLQLRQVALNGHPLPPAEYQVDERGLTLHRVPDCFTLDTEVEIHPSANTALEGLYQSGALLCTQCEAEGFRRITYFLDRPDVMARYTTTLIADPLRYPVLLSNGNPVARATLPDCRHSVTWVDPFPKPSYLFALVAGELFKREDCFVTASGREVALQIFVDPADRDKGEHAMRSLKTAMRWDEHRFGREYDLDIYMIVTVSHFNMGAMENKGLNIFNDKFVLARPDTATDTDFDGIESVIAHEYFHNWTGNRITCRDWFQLSLKEGLTVYRDQEFSSDIGSRAVKRIRDVRTLRTHQFAEDAGPLAHPVRPESYIEINNFYTATVYDKGAEVVRMQATLLGPEVFRRAMDLYFTRHDGQAVTTEDFVRCMEETSGRDFTQFRRWYTQAGTPTLHIHSEYDANAGRYTLTIRQETPATPGQPQKFPFQIPLAVGLIGPDGADYPVWLDGEPEPPAAGTRLLELTDAEHRFTLIGLNARPVPSLLRGFSAPVQVVDDLSVDERLLLMAHDSDGFNRWDAAQTLHERLLLALTADADAPISAAYLGAFQQALCDTQADPALRAEVLTLPTDTYLSDRMTVIDVEGLHRAYRQLTRYLGSQLRAELLAVYHANTETGPYAFNPAAVGRRALKNLALSYLVHANDAEGLALCQAQFAAEQNMTDVLAALRLLVAQGGELAETALAHFYARWSGESLVIDKWFAVQAAAPRDDALARVQALLQHPDYSALNPNRVRSLVSTFSNVNQVRFHAADGAGYRLLVNQVLELDPINPLLAARLLKPLLRWRRFDLARQALMRGELERVLGCGTLSADAFEVVSKALA</sequence>
<dbReference type="GO" id="GO:0016285">
    <property type="term" value="F:alanyl aminopeptidase activity"/>
    <property type="evidence" value="ECO:0007669"/>
    <property type="project" value="UniProtKB-EC"/>
</dbReference>
<dbReference type="RefSeq" id="WP_091335221.1">
    <property type="nucleotide sequence ID" value="NZ_FNOW01000056.1"/>
</dbReference>
<comment type="function">
    <text evidence="12">Aminopeptidase N is involved in the degradation of intracellular peptides generated by protein breakdown during normal growth as well as in response to nutrient starvation.</text>
</comment>
<dbReference type="Gene3D" id="3.30.2010.30">
    <property type="match status" value="1"/>
</dbReference>
<dbReference type="Pfam" id="PF17432">
    <property type="entry name" value="DUF3458_C"/>
    <property type="match status" value="1"/>
</dbReference>
<dbReference type="Proteomes" id="UP000198672">
    <property type="component" value="Unassembled WGS sequence"/>
</dbReference>
<keyword evidence="9" id="KW-0378">Hydrolase</keyword>
<dbReference type="SUPFAM" id="SSF63737">
    <property type="entry name" value="Leukotriene A4 hydrolase N-terminal domain"/>
    <property type="match status" value="1"/>
</dbReference>
<evidence type="ECO:0000256" key="11">
    <source>
        <dbReference type="ARBA" id="ARBA00023049"/>
    </source>
</evidence>
<dbReference type="InterPro" id="IPR027268">
    <property type="entry name" value="Peptidase_M4/M1_CTD_sf"/>
</dbReference>
<keyword evidence="6 18" id="KW-0031">Aminopeptidase</keyword>
<dbReference type="CDD" id="cd09600">
    <property type="entry name" value="M1_APN"/>
    <property type="match status" value="1"/>
</dbReference>
<dbReference type="PRINTS" id="PR00756">
    <property type="entry name" value="ALADIPTASE"/>
</dbReference>
<dbReference type="EMBL" id="FNOW01000056">
    <property type="protein sequence ID" value="SDY37993.1"/>
    <property type="molecule type" value="Genomic_DNA"/>
</dbReference>
<dbReference type="STRING" id="61595.SAMN05421644_15615"/>
<dbReference type="InterPro" id="IPR042097">
    <property type="entry name" value="Aminopeptidase_N-like_N_sf"/>
</dbReference>
<evidence type="ECO:0000256" key="13">
    <source>
        <dbReference type="NCBIfam" id="TIGR02414"/>
    </source>
</evidence>
<evidence type="ECO:0000256" key="6">
    <source>
        <dbReference type="ARBA" id="ARBA00022438"/>
    </source>
</evidence>
<evidence type="ECO:0000259" key="15">
    <source>
        <dbReference type="Pfam" id="PF11940"/>
    </source>
</evidence>
<dbReference type="Pfam" id="PF17900">
    <property type="entry name" value="Peptidase_M1_N"/>
    <property type="match status" value="1"/>
</dbReference>
<dbReference type="InterPro" id="IPR014782">
    <property type="entry name" value="Peptidase_M1_dom"/>
</dbReference>
<feature type="domain" description="Peptidase M1 alanyl aminopeptidase Ig-like fold" evidence="15">
    <location>
        <begin position="450"/>
        <end position="554"/>
    </location>
</feature>
<keyword evidence="10" id="KW-0862">Zinc</keyword>
<dbReference type="FunFam" id="1.10.390.10:FF:000002">
    <property type="entry name" value="Aminopeptidase N"/>
    <property type="match status" value="1"/>
</dbReference>
<evidence type="ECO:0000259" key="17">
    <source>
        <dbReference type="Pfam" id="PF17900"/>
    </source>
</evidence>
<dbReference type="AlphaFoldDB" id="A0A1H3JDE1"/>
<dbReference type="GO" id="GO:0008237">
    <property type="term" value="F:metallopeptidase activity"/>
    <property type="evidence" value="ECO:0007669"/>
    <property type="project" value="UniProtKB-UniRule"/>
</dbReference>
<dbReference type="OrthoDB" id="100605at2"/>
<accession>A0A1H3JDE1</accession>
<reference evidence="19" key="1">
    <citation type="submission" date="2016-10" db="EMBL/GenBank/DDBJ databases">
        <authorList>
            <person name="Varghese N."/>
            <person name="Submissions S."/>
        </authorList>
    </citation>
    <scope>NUCLEOTIDE SEQUENCE [LARGE SCALE GENOMIC DNA]</scope>
    <source>
        <strain evidence="19">DSM 173</strain>
    </source>
</reference>
<evidence type="ECO:0000256" key="9">
    <source>
        <dbReference type="ARBA" id="ARBA00022801"/>
    </source>
</evidence>
<proteinExistence type="inferred from homology"/>
<evidence type="ECO:0000256" key="2">
    <source>
        <dbReference type="ARBA" id="ARBA00001947"/>
    </source>
</evidence>
<dbReference type="PANTHER" id="PTHR46322">
    <property type="entry name" value="PUROMYCIN-SENSITIVE AMINOPEPTIDASE"/>
    <property type="match status" value="1"/>
</dbReference>
<protein>
    <recommendedName>
        <fullName evidence="5 13">Aminopeptidase N</fullName>
        <ecNumber evidence="4 13">3.4.11.2</ecNumber>
    </recommendedName>
</protein>
<evidence type="ECO:0000313" key="19">
    <source>
        <dbReference type="Proteomes" id="UP000198672"/>
    </source>
</evidence>
<comment type="similarity">
    <text evidence="3">Belongs to the peptidase M1 family.</text>
</comment>
<evidence type="ECO:0000256" key="10">
    <source>
        <dbReference type="ARBA" id="ARBA00022833"/>
    </source>
</evidence>
<comment type="cofactor">
    <cofactor evidence="2">
        <name>Zn(2+)</name>
        <dbReference type="ChEBI" id="CHEBI:29105"/>
    </cofactor>
</comment>
<evidence type="ECO:0000313" key="18">
    <source>
        <dbReference type="EMBL" id="SDY37993.1"/>
    </source>
</evidence>
<dbReference type="InterPro" id="IPR035414">
    <property type="entry name" value="Peptidase_M1_pepN_Ig-like"/>
</dbReference>
<dbReference type="Pfam" id="PF01433">
    <property type="entry name" value="Peptidase_M1"/>
    <property type="match status" value="1"/>
</dbReference>
<evidence type="ECO:0000256" key="5">
    <source>
        <dbReference type="ARBA" id="ARBA00015611"/>
    </source>
</evidence>
<feature type="domain" description="Peptidase M1 alanyl aminopeptidase C-terminal" evidence="16">
    <location>
        <begin position="560"/>
        <end position="878"/>
    </location>
</feature>
<feature type="domain" description="Aminopeptidase N-like N-terminal" evidence="17">
    <location>
        <begin position="25"/>
        <end position="192"/>
    </location>
</feature>
<evidence type="ECO:0000259" key="16">
    <source>
        <dbReference type="Pfam" id="PF17432"/>
    </source>
</evidence>
<name>A0A1H3JDE1_ALLWA</name>
<dbReference type="FunFam" id="2.60.40.1840:FF:000001">
    <property type="entry name" value="Aminopeptidase N"/>
    <property type="match status" value="1"/>
</dbReference>
<dbReference type="Gene3D" id="1.25.50.10">
    <property type="entry name" value="Peptidase M1, alanyl aminopeptidase, C-terminal domain"/>
    <property type="match status" value="1"/>
</dbReference>
<dbReference type="InterPro" id="IPR038438">
    <property type="entry name" value="PepN_Ig-like_sf"/>
</dbReference>
<dbReference type="GO" id="GO:0008270">
    <property type="term" value="F:zinc ion binding"/>
    <property type="evidence" value="ECO:0007669"/>
    <property type="project" value="InterPro"/>
</dbReference>
<dbReference type="Gene3D" id="2.60.40.1840">
    <property type="match status" value="1"/>
</dbReference>
<dbReference type="Gene3D" id="1.10.390.10">
    <property type="entry name" value="Neutral Protease Domain 2"/>
    <property type="match status" value="1"/>
</dbReference>
<evidence type="ECO:0000256" key="12">
    <source>
        <dbReference type="ARBA" id="ARBA00059739"/>
    </source>
</evidence>
<keyword evidence="11" id="KW-0482">Metalloprotease</keyword>
<dbReference type="InterPro" id="IPR037144">
    <property type="entry name" value="Peptidase_M1_pepN_C_sf"/>
</dbReference>
<dbReference type="NCBIfam" id="TIGR02414">
    <property type="entry name" value="pepN_proteo"/>
    <property type="match status" value="1"/>
</dbReference>
<dbReference type="Pfam" id="PF11940">
    <property type="entry name" value="DUF3458"/>
    <property type="match status" value="1"/>
</dbReference>
<evidence type="ECO:0000256" key="1">
    <source>
        <dbReference type="ARBA" id="ARBA00000098"/>
    </source>
</evidence>
<dbReference type="InterPro" id="IPR045357">
    <property type="entry name" value="Aminopeptidase_N-like_N"/>
</dbReference>
<evidence type="ECO:0000256" key="8">
    <source>
        <dbReference type="ARBA" id="ARBA00022723"/>
    </source>
</evidence>
<dbReference type="FunFam" id="3.30.2010.30:FF:000002">
    <property type="entry name" value="Putative aminopeptidase N"/>
    <property type="match status" value="1"/>
</dbReference>
<dbReference type="InterPro" id="IPR012779">
    <property type="entry name" value="Peptidase_M1_pepN"/>
</dbReference>
<evidence type="ECO:0000256" key="7">
    <source>
        <dbReference type="ARBA" id="ARBA00022670"/>
    </source>
</evidence>
<dbReference type="SUPFAM" id="SSF55486">
    <property type="entry name" value="Metalloproteases ('zincins'), catalytic domain"/>
    <property type="match status" value="1"/>
</dbReference>
<evidence type="ECO:0000259" key="14">
    <source>
        <dbReference type="Pfam" id="PF01433"/>
    </source>
</evidence>
<dbReference type="FunFam" id="2.60.40.1730:FF:000005">
    <property type="entry name" value="Aminopeptidase N"/>
    <property type="match status" value="1"/>
</dbReference>
<dbReference type="InterPro" id="IPR024601">
    <property type="entry name" value="Peptidase_M1_pepN_C"/>
</dbReference>
<keyword evidence="7" id="KW-0645">Protease</keyword>
<dbReference type="PANTHER" id="PTHR46322:SF1">
    <property type="entry name" value="PUROMYCIN-SENSITIVE AMINOPEPTIDASE"/>
    <property type="match status" value="1"/>
</dbReference>
<evidence type="ECO:0000256" key="3">
    <source>
        <dbReference type="ARBA" id="ARBA00010136"/>
    </source>
</evidence>
<dbReference type="Gene3D" id="2.60.40.1730">
    <property type="entry name" value="tricorn interacting facor f3 domain"/>
    <property type="match status" value="1"/>
</dbReference>
<evidence type="ECO:0000256" key="4">
    <source>
        <dbReference type="ARBA" id="ARBA00012564"/>
    </source>
</evidence>
<feature type="domain" description="Peptidase M1 membrane alanine aminopeptidase" evidence="14">
    <location>
        <begin position="232"/>
        <end position="445"/>
    </location>
</feature>
<dbReference type="GO" id="GO:0006508">
    <property type="term" value="P:proteolysis"/>
    <property type="evidence" value="ECO:0007669"/>
    <property type="project" value="UniProtKB-UniRule"/>
</dbReference>